<proteinExistence type="predicted"/>
<evidence type="ECO:0000256" key="1">
    <source>
        <dbReference type="SAM" id="MobiDB-lite"/>
    </source>
</evidence>
<name>A0A2G2X825_CAPBA</name>
<feature type="region of interest" description="Disordered" evidence="1">
    <location>
        <begin position="33"/>
        <end position="62"/>
    </location>
</feature>
<comment type="caution">
    <text evidence="2">The sequence shown here is derived from an EMBL/GenBank/DDBJ whole genome shotgun (WGS) entry which is preliminary data.</text>
</comment>
<feature type="non-terminal residue" evidence="2">
    <location>
        <position position="158"/>
    </location>
</feature>
<dbReference type="Pfam" id="PF04078">
    <property type="entry name" value="Rcd1"/>
    <property type="match status" value="1"/>
</dbReference>
<dbReference type="PANTHER" id="PTHR12262">
    <property type="entry name" value="CCR4-NOT TRANSCRIPTION COMPLEX SUBUNIT 9"/>
    <property type="match status" value="1"/>
</dbReference>
<dbReference type="InterPro" id="IPR007216">
    <property type="entry name" value="CNOT9"/>
</dbReference>
<sequence>MAYLPQFLYLDVRDGGFGEGRCGGIGGEGIGEEDVDNRGFSEGCSERATSSSSGAGALANKDQKMESAEQLVFDLNNLEFRESVLLELSEKRELFRDLAPLLWNSFGTIAALLQEIVSIYPVLSPPNLTPAQSNRVCNALALLQCVASHPDTRMLFLN</sequence>
<dbReference type="AlphaFoldDB" id="A0A2G2X825"/>
<evidence type="ECO:0008006" key="4">
    <source>
        <dbReference type="Google" id="ProtNLM"/>
    </source>
</evidence>
<dbReference type="GO" id="GO:0006402">
    <property type="term" value="P:mRNA catabolic process"/>
    <property type="evidence" value="ECO:0007669"/>
    <property type="project" value="InterPro"/>
</dbReference>
<dbReference type="GO" id="GO:0030014">
    <property type="term" value="C:CCR4-NOT complex"/>
    <property type="evidence" value="ECO:0007669"/>
    <property type="project" value="InterPro"/>
</dbReference>
<dbReference type="OrthoDB" id="1183224at2759"/>
<dbReference type="InterPro" id="IPR011989">
    <property type="entry name" value="ARM-like"/>
</dbReference>
<protein>
    <recommendedName>
        <fullName evidence="4">Cell differentiation protein RCD1-like protein</fullName>
    </recommendedName>
</protein>
<dbReference type="Proteomes" id="UP000224567">
    <property type="component" value="Unassembled WGS sequence"/>
</dbReference>
<dbReference type="EMBL" id="MLFT02000003">
    <property type="protein sequence ID" value="PHT53672.1"/>
    <property type="molecule type" value="Genomic_DNA"/>
</dbReference>
<dbReference type="STRING" id="33114.A0A2G2X825"/>
<accession>A0A2G2X825</accession>
<gene>
    <name evidence="2" type="ORF">CQW23_08134</name>
</gene>
<reference evidence="2 3" key="1">
    <citation type="journal article" date="2017" name="Genome Biol.">
        <title>New reference genome sequences of hot pepper reveal the massive evolution of plant disease-resistance genes by retroduplication.</title>
        <authorList>
            <person name="Kim S."/>
            <person name="Park J."/>
            <person name="Yeom S.I."/>
            <person name="Kim Y.M."/>
            <person name="Seo E."/>
            <person name="Kim K.T."/>
            <person name="Kim M.S."/>
            <person name="Lee J.M."/>
            <person name="Cheong K."/>
            <person name="Shin H.S."/>
            <person name="Kim S.B."/>
            <person name="Han K."/>
            <person name="Lee J."/>
            <person name="Park M."/>
            <person name="Lee H.A."/>
            <person name="Lee H.Y."/>
            <person name="Lee Y."/>
            <person name="Oh S."/>
            <person name="Lee J.H."/>
            <person name="Choi E."/>
            <person name="Choi E."/>
            <person name="Lee S.E."/>
            <person name="Jeon J."/>
            <person name="Kim H."/>
            <person name="Choi G."/>
            <person name="Song H."/>
            <person name="Lee J."/>
            <person name="Lee S.C."/>
            <person name="Kwon J.K."/>
            <person name="Lee H.Y."/>
            <person name="Koo N."/>
            <person name="Hong Y."/>
            <person name="Kim R.W."/>
            <person name="Kang W.H."/>
            <person name="Huh J.H."/>
            <person name="Kang B.C."/>
            <person name="Yang T.J."/>
            <person name="Lee Y.H."/>
            <person name="Bennetzen J.L."/>
            <person name="Choi D."/>
        </authorList>
    </citation>
    <scope>NUCLEOTIDE SEQUENCE [LARGE SCALE GENOMIC DNA]</scope>
    <source>
        <strain evidence="3">cv. PBC81</strain>
    </source>
</reference>
<reference evidence="3" key="2">
    <citation type="journal article" date="2017" name="J. Anim. Genet.">
        <title>Multiple reference genome sequences of hot pepper reveal the massive evolution of plant disease resistance genes by retroduplication.</title>
        <authorList>
            <person name="Kim S."/>
            <person name="Park J."/>
            <person name="Yeom S.-I."/>
            <person name="Kim Y.-M."/>
            <person name="Seo E."/>
            <person name="Kim K.-T."/>
            <person name="Kim M.-S."/>
            <person name="Lee J.M."/>
            <person name="Cheong K."/>
            <person name="Shin H.-S."/>
            <person name="Kim S.-B."/>
            <person name="Han K."/>
            <person name="Lee J."/>
            <person name="Park M."/>
            <person name="Lee H.-A."/>
            <person name="Lee H.-Y."/>
            <person name="Lee Y."/>
            <person name="Oh S."/>
            <person name="Lee J.H."/>
            <person name="Choi E."/>
            <person name="Choi E."/>
            <person name="Lee S.E."/>
            <person name="Jeon J."/>
            <person name="Kim H."/>
            <person name="Choi G."/>
            <person name="Song H."/>
            <person name="Lee J."/>
            <person name="Lee S.-C."/>
            <person name="Kwon J.-K."/>
            <person name="Lee H.-Y."/>
            <person name="Koo N."/>
            <person name="Hong Y."/>
            <person name="Kim R.W."/>
            <person name="Kang W.-H."/>
            <person name="Huh J.H."/>
            <person name="Kang B.-C."/>
            <person name="Yang T.-J."/>
            <person name="Lee Y.-H."/>
            <person name="Bennetzen J.L."/>
            <person name="Choi D."/>
        </authorList>
    </citation>
    <scope>NUCLEOTIDE SEQUENCE [LARGE SCALE GENOMIC DNA]</scope>
    <source>
        <strain evidence="3">cv. PBC81</strain>
    </source>
</reference>
<dbReference type="Gene3D" id="1.25.10.10">
    <property type="entry name" value="Leucine-rich Repeat Variant"/>
    <property type="match status" value="1"/>
</dbReference>
<evidence type="ECO:0000313" key="2">
    <source>
        <dbReference type="EMBL" id="PHT53672.1"/>
    </source>
</evidence>
<feature type="compositionally biased region" description="Low complexity" evidence="1">
    <location>
        <begin position="41"/>
        <end position="57"/>
    </location>
</feature>
<organism evidence="2 3">
    <name type="scientific">Capsicum baccatum</name>
    <name type="common">Peruvian pepper</name>
    <dbReference type="NCBI Taxonomy" id="33114"/>
    <lineage>
        <taxon>Eukaryota</taxon>
        <taxon>Viridiplantae</taxon>
        <taxon>Streptophyta</taxon>
        <taxon>Embryophyta</taxon>
        <taxon>Tracheophyta</taxon>
        <taxon>Spermatophyta</taxon>
        <taxon>Magnoliopsida</taxon>
        <taxon>eudicotyledons</taxon>
        <taxon>Gunneridae</taxon>
        <taxon>Pentapetalae</taxon>
        <taxon>asterids</taxon>
        <taxon>lamiids</taxon>
        <taxon>Solanales</taxon>
        <taxon>Solanaceae</taxon>
        <taxon>Solanoideae</taxon>
        <taxon>Capsiceae</taxon>
        <taxon>Capsicum</taxon>
    </lineage>
</organism>
<keyword evidence="3" id="KW-1185">Reference proteome</keyword>
<evidence type="ECO:0000313" key="3">
    <source>
        <dbReference type="Proteomes" id="UP000224567"/>
    </source>
</evidence>